<evidence type="ECO:0000256" key="1">
    <source>
        <dbReference type="ARBA" id="ARBA00023284"/>
    </source>
</evidence>
<dbReference type="SUPFAM" id="SSF52833">
    <property type="entry name" value="Thioredoxin-like"/>
    <property type="match status" value="1"/>
</dbReference>
<dbReference type="AlphaFoldDB" id="A0A7C5IY73"/>
<dbReference type="InterPro" id="IPR000866">
    <property type="entry name" value="AhpC/TSA"/>
</dbReference>
<dbReference type="GO" id="GO:0015036">
    <property type="term" value="F:disulfide oxidoreductase activity"/>
    <property type="evidence" value="ECO:0007669"/>
    <property type="project" value="UniProtKB-ARBA"/>
</dbReference>
<sequence>MSLRQFLILALMGVLLGAGASAVYKWIQEAQQHAEPAGAAERLPDFTLPNVDGSPWRAEEWRGKVMVLNFWATWCPPCRREMPLFVRLDERFRDRGALFVGIAIDDPQAVRDFIDTHGIEFPMLLGQERGIELARRLGNRLEALPYTVVTDREGRVRLRRAGEMTERTLLPLLEQLLQQ</sequence>
<dbReference type="CDD" id="cd02966">
    <property type="entry name" value="TlpA_like_family"/>
    <property type="match status" value="1"/>
</dbReference>
<organism evidence="3">
    <name type="scientific">Thiolapillus brandeum</name>
    <dbReference type="NCBI Taxonomy" id="1076588"/>
    <lineage>
        <taxon>Bacteria</taxon>
        <taxon>Pseudomonadati</taxon>
        <taxon>Pseudomonadota</taxon>
        <taxon>Gammaproteobacteria</taxon>
        <taxon>Chromatiales</taxon>
        <taxon>Sedimenticolaceae</taxon>
        <taxon>Thiolapillus</taxon>
    </lineage>
</organism>
<dbReference type="GO" id="GO:0016209">
    <property type="term" value="F:antioxidant activity"/>
    <property type="evidence" value="ECO:0007669"/>
    <property type="project" value="InterPro"/>
</dbReference>
<evidence type="ECO:0000313" key="3">
    <source>
        <dbReference type="EMBL" id="HHH12717.1"/>
    </source>
</evidence>
<dbReference type="InterPro" id="IPR050553">
    <property type="entry name" value="Thioredoxin_ResA/DsbE_sf"/>
</dbReference>
<gene>
    <name evidence="3" type="ORF">ENJ98_00610</name>
</gene>
<comment type="caution">
    <text evidence="3">The sequence shown here is derived from an EMBL/GenBank/DDBJ whole genome shotgun (WGS) entry which is preliminary data.</text>
</comment>
<protein>
    <submittedName>
        <fullName evidence="3">TlpA family protein disulfide reductase</fullName>
    </submittedName>
</protein>
<accession>A0A7C5IY73</accession>
<dbReference type="InterPro" id="IPR036249">
    <property type="entry name" value="Thioredoxin-like_sf"/>
</dbReference>
<dbReference type="PANTHER" id="PTHR42852">
    <property type="entry name" value="THIOL:DISULFIDE INTERCHANGE PROTEIN DSBE"/>
    <property type="match status" value="1"/>
</dbReference>
<evidence type="ECO:0000259" key="2">
    <source>
        <dbReference type="PROSITE" id="PS51352"/>
    </source>
</evidence>
<dbReference type="PROSITE" id="PS51352">
    <property type="entry name" value="THIOREDOXIN_2"/>
    <property type="match status" value="1"/>
</dbReference>
<name>A0A7C5IY73_9GAMM</name>
<reference evidence="3" key="1">
    <citation type="journal article" date="2020" name="mSystems">
        <title>Genome- and Community-Level Interaction Insights into Carbon Utilization and Element Cycling Functions of Hydrothermarchaeota in Hydrothermal Sediment.</title>
        <authorList>
            <person name="Zhou Z."/>
            <person name="Liu Y."/>
            <person name="Xu W."/>
            <person name="Pan J."/>
            <person name="Luo Z.H."/>
            <person name="Li M."/>
        </authorList>
    </citation>
    <scope>NUCLEOTIDE SEQUENCE [LARGE SCALE GENOMIC DNA]</scope>
    <source>
        <strain evidence="3">HyVt-535</strain>
    </source>
</reference>
<dbReference type="InterPro" id="IPR013766">
    <property type="entry name" value="Thioredoxin_domain"/>
</dbReference>
<dbReference type="Gene3D" id="3.40.30.10">
    <property type="entry name" value="Glutaredoxin"/>
    <property type="match status" value="1"/>
</dbReference>
<dbReference type="PROSITE" id="PS00194">
    <property type="entry name" value="THIOREDOXIN_1"/>
    <property type="match status" value="1"/>
</dbReference>
<proteinExistence type="predicted"/>
<dbReference type="EMBL" id="DROM01000039">
    <property type="protein sequence ID" value="HHH12717.1"/>
    <property type="molecule type" value="Genomic_DNA"/>
</dbReference>
<keyword evidence="1" id="KW-0676">Redox-active center</keyword>
<dbReference type="InterPro" id="IPR017937">
    <property type="entry name" value="Thioredoxin_CS"/>
</dbReference>
<feature type="domain" description="Thioredoxin" evidence="2">
    <location>
        <begin position="37"/>
        <end position="178"/>
    </location>
</feature>
<dbReference type="Pfam" id="PF00578">
    <property type="entry name" value="AhpC-TSA"/>
    <property type="match status" value="1"/>
</dbReference>
<feature type="non-terminal residue" evidence="3">
    <location>
        <position position="179"/>
    </location>
</feature>
<dbReference type="Proteomes" id="UP000886100">
    <property type="component" value="Unassembled WGS sequence"/>
</dbReference>
<dbReference type="PANTHER" id="PTHR42852:SF17">
    <property type="entry name" value="THIOREDOXIN-LIKE PROTEIN HI_1115"/>
    <property type="match status" value="1"/>
</dbReference>